<protein>
    <submittedName>
        <fullName evidence="1">11715_t:CDS:1</fullName>
    </submittedName>
</protein>
<evidence type="ECO:0000313" key="2">
    <source>
        <dbReference type="Proteomes" id="UP000789901"/>
    </source>
</evidence>
<evidence type="ECO:0000313" key="1">
    <source>
        <dbReference type="EMBL" id="CAG8831765.1"/>
    </source>
</evidence>
<sequence length="193" mass="22269">SLIKEYLTPHILSLQQLQLSESFLYDANEVSFDWNNILSEPENIMENGYLEDDYEQCQWALDFQKSVSKKVRWSKGHGLVKKALGLMIWLNCDDEFIGMVKKFISSKTHELQLFDKEKSVVEPQPAESEPAVANLFVTKRHGHPPNRLKNVLENVTNTHQNTHSSSNATLLTIIYKKEKETNVLIVENMDNLH</sequence>
<reference evidence="1 2" key="1">
    <citation type="submission" date="2021-06" db="EMBL/GenBank/DDBJ databases">
        <authorList>
            <person name="Kallberg Y."/>
            <person name="Tangrot J."/>
            <person name="Rosling A."/>
        </authorList>
    </citation>
    <scope>NUCLEOTIDE SEQUENCE [LARGE SCALE GENOMIC DNA]</scope>
    <source>
        <strain evidence="1 2">120-4 pot B 10/14</strain>
    </source>
</reference>
<dbReference type="EMBL" id="CAJVQB010044262">
    <property type="protein sequence ID" value="CAG8831765.1"/>
    <property type="molecule type" value="Genomic_DNA"/>
</dbReference>
<comment type="caution">
    <text evidence="1">The sequence shown here is derived from an EMBL/GenBank/DDBJ whole genome shotgun (WGS) entry which is preliminary data.</text>
</comment>
<dbReference type="Proteomes" id="UP000789901">
    <property type="component" value="Unassembled WGS sequence"/>
</dbReference>
<proteinExistence type="predicted"/>
<feature type="non-terminal residue" evidence="1">
    <location>
        <position position="1"/>
    </location>
</feature>
<name>A0ABN7WH49_GIGMA</name>
<keyword evidence="2" id="KW-1185">Reference proteome</keyword>
<accession>A0ABN7WH49</accession>
<organism evidence="1 2">
    <name type="scientific">Gigaspora margarita</name>
    <dbReference type="NCBI Taxonomy" id="4874"/>
    <lineage>
        <taxon>Eukaryota</taxon>
        <taxon>Fungi</taxon>
        <taxon>Fungi incertae sedis</taxon>
        <taxon>Mucoromycota</taxon>
        <taxon>Glomeromycotina</taxon>
        <taxon>Glomeromycetes</taxon>
        <taxon>Diversisporales</taxon>
        <taxon>Gigasporaceae</taxon>
        <taxon>Gigaspora</taxon>
    </lineage>
</organism>
<gene>
    <name evidence="1" type="ORF">GMARGA_LOCUS30776</name>
</gene>